<evidence type="ECO:0000313" key="1">
    <source>
        <dbReference type="EMBL" id="MBX59772.1"/>
    </source>
</evidence>
<name>A0A2P2PYF0_RHIMU</name>
<accession>A0A2P2PYF0</accession>
<dbReference type="EMBL" id="GGEC01079288">
    <property type="protein sequence ID" value="MBX59772.1"/>
    <property type="molecule type" value="Transcribed_RNA"/>
</dbReference>
<reference evidence="1" key="1">
    <citation type="submission" date="2018-02" db="EMBL/GenBank/DDBJ databases">
        <title>Rhizophora mucronata_Transcriptome.</title>
        <authorList>
            <person name="Meera S.P."/>
            <person name="Sreeshan A."/>
            <person name="Augustine A."/>
        </authorList>
    </citation>
    <scope>NUCLEOTIDE SEQUENCE</scope>
    <source>
        <tissue evidence="1">Leaf</tissue>
    </source>
</reference>
<protein>
    <submittedName>
        <fullName evidence="1">Uncharacterized protein</fullName>
    </submittedName>
</protein>
<organism evidence="1">
    <name type="scientific">Rhizophora mucronata</name>
    <name type="common">Asiatic mangrove</name>
    <dbReference type="NCBI Taxonomy" id="61149"/>
    <lineage>
        <taxon>Eukaryota</taxon>
        <taxon>Viridiplantae</taxon>
        <taxon>Streptophyta</taxon>
        <taxon>Embryophyta</taxon>
        <taxon>Tracheophyta</taxon>
        <taxon>Spermatophyta</taxon>
        <taxon>Magnoliopsida</taxon>
        <taxon>eudicotyledons</taxon>
        <taxon>Gunneridae</taxon>
        <taxon>Pentapetalae</taxon>
        <taxon>rosids</taxon>
        <taxon>fabids</taxon>
        <taxon>Malpighiales</taxon>
        <taxon>Rhizophoraceae</taxon>
        <taxon>Rhizophora</taxon>
    </lineage>
</organism>
<sequence length="13" mass="1631">MPENTRSIHRHPR</sequence>
<proteinExistence type="predicted"/>